<evidence type="ECO:0000256" key="2">
    <source>
        <dbReference type="ARBA" id="ARBA00006484"/>
    </source>
</evidence>
<keyword evidence="3" id="KW-0134">Cell wall</keyword>
<name>A0A5Q5CNW4_MYCSJ</name>
<evidence type="ECO:0000256" key="3">
    <source>
        <dbReference type="ARBA" id="ARBA00022512"/>
    </source>
</evidence>
<comment type="similarity">
    <text evidence="2">Belongs to the short-chain dehydrogenases/reductases (SDR) family.</text>
</comment>
<evidence type="ECO:0000256" key="4">
    <source>
        <dbReference type="ARBA" id="ARBA00023002"/>
    </source>
</evidence>
<comment type="catalytic activity">
    <reaction evidence="6">
        <text>a (3R)-hydroxyacyl-[ACP] + NADP(+) = a 3-oxoacyl-[ACP] + NADPH + H(+)</text>
        <dbReference type="Rhea" id="RHEA:17397"/>
        <dbReference type="Rhea" id="RHEA-COMP:9916"/>
        <dbReference type="Rhea" id="RHEA-COMP:9945"/>
        <dbReference type="ChEBI" id="CHEBI:15378"/>
        <dbReference type="ChEBI" id="CHEBI:57783"/>
        <dbReference type="ChEBI" id="CHEBI:58349"/>
        <dbReference type="ChEBI" id="CHEBI:78776"/>
        <dbReference type="ChEBI" id="CHEBI:78827"/>
        <dbReference type="EC" id="1.1.1.100"/>
    </reaction>
    <physiologicalReaction direction="right-to-left" evidence="6">
        <dbReference type="Rhea" id="RHEA:17399"/>
    </physiologicalReaction>
</comment>
<dbReference type="PRINTS" id="PR00081">
    <property type="entry name" value="GDHRDH"/>
</dbReference>
<evidence type="ECO:0000313" key="7">
    <source>
        <dbReference type="EMBL" id="ABO01082.1"/>
    </source>
</evidence>
<keyword evidence="3" id="KW-0964">Secreted</keyword>
<gene>
    <name evidence="7" type="ordered locus">Mjls_5318</name>
</gene>
<dbReference type="PANTHER" id="PTHR42879">
    <property type="entry name" value="3-OXOACYL-(ACYL-CARRIER-PROTEIN) REDUCTASE"/>
    <property type="match status" value="1"/>
</dbReference>
<organism evidence="7">
    <name type="scientific">Mycobacterium sp. (strain JLS)</name>
    <dbReference type="NCBI Taxonomy" id="164757"/>
    <lineage>
        <taxon>Bacteria</taxon>
        <taxon>Bacillati</taxon>
        <taxon>Actinomycetota</taxon>
        <taxon>Actinomycetes</taxon>
        <taxon>Mycobacteriales</taxon>
        <taxon>Mycobacteriaceae</taxon>
        <taxon>Mycobacterium</taxon>
    </lineage>
</organism>
<evidence type="ECO:0000256" key="6">
    <source>
        <dbReference type="ARBA" id="ARBA00047400"/>
    </source>
</evidence>
<dbReference type="GO" id="GO:0004316">
    <property type="term" value="F:3-oxoacyl-[acyl-carrier-protein] reductase (NADPH) activity"/>
    <property type="evidence" value="ECO:0007669"/>
    <property type="project" value="UniProtKB-EC"/>
</dbReference>
<reference evidence="7" key="1">
    <citation type="submission" date="2007-02" db="EMBL/GenBank/DDBJ databases">
        <title>Complete sequence of Mycobacterium sp. JLS.</title>
        <authorList>
            <consortium name="US DOE Joint Genome Institute"/>
            <person name="Copeland A."/>
            <person name="Lucas S."/>
            <person name="Lapidus A."/>
            <person name="Barry K."/>
            <person name="Detter J.C."/>
            <person name="Glavina del Rio T."/>
            <person name="Hammon N."/>
            <person name="Israni S."/>
            <person name="Dalin E."/>
            <person name="Tice H."/>
            <person name="Pitluck S."/>
            <person name="Chain P."/>
            <person name="Malfatti S."/>
            <person name="Shin M."/>
            <person name="Vergez L."/>
            <person name="Schmutz J."/>
            <person name="Larimer F."/>
            <person name="Land M."/>
            <person name="Hauser L."/>
            <person name="Kyrpides N."/>
            <person name="Mikhailova N."/>
            <person name="Miller C.D."/>
            <person name="Anderson A.J."/>
            <person name="Sims R.C."/>
            <person name="Richardson P."/>
        </authorList>
    </citation>
    <scope>NUCLEOTIDE SEQUENCE [LARGE SCALE GENOMIC DNA]</scope>
    <source>
        <strain evidence="7">JLS</strain>
    </source>
</reference>
<dbReference type="SUPFAM" id="SSF51735">
    <property type="entry name" value="NAD(P)-binding Rossmann-fold domains"/>
    <property type="match status" value="1"/>
</dbReference>
<dbReference type="GO" id="GO:0032787">
    <property type="term" value="P:monocarboxylic acid metabolic process"/>
    <property type="evidence" value="ECO:0007669"/>
    <property type="project" value="UniProtKB-ARBA"/>
</dbReference>
<dbReference type="PROSITE" id="PS00061">
    <property type="entry name" value="ADH_SHORT"/>
    <property type="match status" value="1"/>
</dbReference>
<dbReference type="InterPro" id="IPR002347">
    <property type="entry name" value="SDR_fam"/>
</dbReference>
<protein>
    <recommendedName>
        <fullName evidence="5">3-oxoacyl-[acyl-carrier-protein] reductase MabA</fullName>
    </recommendedName>
</protein>
<sequence>MCYTFVQRWRGVVVSRVAVVTGGASGLGEAICAGLAADGHRVAVLDVDLGAAEKLAAGLRERGAHAMAVQADVSEEPSVESAFAAVRAEFGPVGILVTCAAIGGFTRFDKITLDEWNRYLAVNLTGTFLSIRSALGDMVAAKWGRVVTISSAAGQQGAPRQGHYSATKGGVIALTKTVARDYARHGVTANSVPPFAIETPMLRRQQAEGKLPPAEYLTQAIPAGRVGAPEDVAAVCSFLCSEAAGYVTGQVIGVNGGAVM</sequence>
<dbReference type="EMBL" id="CP000580">
    <property type="protein sequence ID" value="ABO01082.1"/>
    <property type="molecule type" value="Genomic_DNA"/>
</dbReference>
<accession>A0A5Q5CNW4</accession>
<comment type="subcellular location">
    <subcellularLocation>
        <location evidence="1">Secreted</location>
        <location evidence="1">Cell wall</location>
    </subcellularLocation>
</comment>
<dbReference type="InterPro" id="IPR020904">
    <property type="entry name" value="Sc_DH/Rdtase_CS"/>
</dbReference>
<dbReference type="PRINTS" id="PR00080">
    <property type="entry name" value="SDRFAMILY"/>
</dbReference>
<dbReference type="InterPro" id="IPR036291">
    <property type="entry name" value="NAD(P)-bd_dom_sf"/>
</dbReference>
<dbReference type="AlphaFoldDB" id="A0A5Q5CNW4"/>
<dbReference type="FunFam" id="3.40.50.720:FF:000173">
    <property type="entry name" value="3-oxoacyl-[acyl-carrier protein] reductase"/>
    <property type="match status" value="1"/>
</dbReference>
<dbReference type="Pfam" id="PF13561">
    <property type="entry name" value="adh_short_C2"/>
    <property type="match status" value="1"/>
</dbReference>
<keyword evidence="4" id="KW-0560">Oxidoreductase</keyword>
<dbReference type="KEGG" id="mjl:Mjls_5318"/>
<dbReference type="InterPro" id="IPR050259">
    <property type="entry name" value="SDR"/>
</dbReference>
<evidence type="ECO:0000256" key="1">
    <source>
        <dbReference type="ARBA" id="ARBA00004191"/>
    </source>
</evidence>
<dbReference type="Gene3D" id="3.40.50.720">
    <property type="entry name" value="NAD(P)-binding Rossmann-like Domain"/>
    <property type="match status" value="1"/>
</dbReference>
<proteinExistence type="inferred from homology"/>
<evidence type="ECO:0000256" key="5">
    <source>
        <dbReference type="ARBA" id="ARBA00040781"/>
    </source>
</evidence>
<dbReference type="PANTHER" id="PTHR42879:SF2">
    <property type="entry name" value="3-OXOACYL-[ACYL-CARRIER-PROTEIN] REDUCTASE FABG"/>
    <property type="match status" value="1"/>
</dbReference>